<keyword evidence="6 14" id="KW-0732">Signal</keyword>
<dbReference type="SUPFAM" id="SSF56935">
    <property type="entry name" value="Porins"/>
    <property type="match status" value="1"/>
</dbReference>
<keyword evidence="3 11" id="KW-0813">Transport</keyword>
<dbReference type="RefSeq" id="WP_184297402.1">
    <property type="nucleotide sequence ID" value="NZ_JACHLP010000002.1"/>
</dbReference>
<evidence type="ECO:0000256" key="2">
    <source>
        <dbReference type="ARBA" id="ARBA00009810"/>
    </source>
</evidence>
<feature type="domain" description="TonB-dependent receptor plug" evidence="16">
    <location>
        <begin position="51"/>
        <end position="165"/>
    </location>
</feature>
<reference evidence="17 18" key="1">
    <citation type="submission" date="2020-08" db="EMBL/GenBank/DDBJ databases">
        <title>Functional genomics of gut bacteria from endangered species of beetles.</title>
        <authorList>
            <person name="Carlos-Shanley C."/>
        </authorList>
    </citation>
    <scope>NUCLEOTIDE SEQUENCE [LARGE SCALE GENOMIC DNA]</scope>
    <source>
        <strain evidence="17 18">S00239</strain>
    </source>
</reference>
<accession>A0A840L4S6</accession>
<evidence type="ECO:0000256" key="5">
    <source>
        <dbReference type="ARBA" id="ARBA00022692"/>
    </source>
</evidence>
<dbReference type="InterPro" id="IPR010917">
    <property type="entry name" value="TonB_rcpt_CS"/>
</dbReference>
<evidence type="ECO:0000313" key="18">
    <source>
        <dbReference type="Proteomes" id="UP000562027"/>
    </source>
</evidence>
<dbReference type="InterPro" id="IPR012910">
    <property type="entry name" value="Plug_dom"/>
</dbReference>
<evidence type="ECO:0000256" key="1">
    <source>
        <dbReference type="ARBA" id="ARBA00004571"/>
    </source>
</evidence>
<evidence type="ECO:0000256" key="3">
    <source>
        <dbReference type="ARBA" id="ARBA00022448"/>
    </source>
</evidence>
<evidence type="ECO:0000256" key="7">
    <source>
        <dbReference type="ARBA" id="ARBA00023077"/>
    </source>
</evidence>
<keyword evidence="18" id="KW-1185">Reference proteome</keyword>
<organism evidence="17 18">
    <name type="scientific">Roseateles oligotrophus</name>
    <dbReference type="NCBI Taxonomy" id="1769250"/>
    <lineage>
        <taxon>Bacteria</taxon>
        <taxon>Pseudomonadati</taxon>
        <taxon>Pseudomonadota</taxon>
        <taxon>Betaproteobacteria</taxon>
        <taxon>Burkholderiales</taxon>
        <taxon>Sphaerotilaceae</taxon>
        <taxon>Roseateles</taxon>
    </lineage>
</organism>
<evidence type="ECO:0000256" key="4">
    <source>
        <dbReference type="ARBA" id="ARBA00022452"/>
    </source>
</evidence>
<evidence type="ECO:0000259" key="15">
    <source>
        <dbReference type="Pfam" id="PF00593"/>
    </source>
</evidence>
<keyword evidence="10 11" id="KW-0998">Cell outer membrane</keyword>
<feature type="domain" description="TonB-dependent receptor-like beta-barrel" evidence="15">
    <location>
        <begin position="382"/>
        <end position="939"/>
    </location>
</feature>
<dbReference type="EMBL" id="JACHLP010000002">
    <property type="protein sequence ID" value="MBB4842781.1"/>
    <property type="molecule type" value="Genomic_DNA"/>
</dbReference>
<dbReference type="Pfam" id="PF07715">
    <property type="entry name" value="Plug"/>
    <property type="match status" value="1"/>
</dbReference>
<dbReference type="Gene3D" id="2.40.170.20">
    <property type="entry name" value="TonB-dependent receptor, beta-barrel domain"/>
    <property type="match status" value="1"/>
</dbReference>
<comment type="subcellular location">
    <subcellularLocation>
        <location evidence="1 11">Cell outer membrane</location>
        <topology evidence="1 11">Multi-pass membrane protein</topology>
    </subcellularLocation>
</comment>
<evidence type="ECO:0000256" key="12">
    <source>
        <dbReference type="PROSITE-ProRule" id="PRU10144"/>
    </source>
</evidence>
<dbReference type="InterPro" id="IPR037066">
    <property type="entry name" value="Plug_dom_sf"/>
</dbReference>
<feature type="short sequence motif" description="TonB C-terminal box" evidence="12">
    <location>
        <begin position="963"/>
        <end position="980"/>
    </location>
</feature>
<sequence>MLKQAKVSAISAAVSLALGALATPAFAQQASAQQLERVEVTGSRILSVNAASPAPIQVMTSADIAASGATNLQDLLLKSPVFGTPGISRTNSNFSTSAGGVATVDLRNLGADRTLLLVNGRRYVAGISGSATVDLNTIPTDFIERVEVMTGGASAAYGSDAVAGVVNLVLKKGFSGLMLDAQVGQSQKNDDKVKKFSATTGVSSADGRDNIMAHFSISQQGAVYSANRDRSSVDQLSQFALTGEASDIATVNRPAYSSFTPQGRFFYTGADGKPANYTYDPSGKEVPYTGALGFNRNAIRQTAIPTDRLLLAANGEKALNDSHSLFFESTYAATSTKTQIEPFAVDSTGGSNPIYSGGFYVPAEFMVNGKLTRNPLVPDYIYNLATDRDKDGAKDYNFTRRLSEIDNRGARAERDTFRILVGLKGDLSKTWNYEAYAAHGFTKEAQHSTGQVNAANFRNALEAIPDANGKAQCRDPLARAQGCVPINVFGKGSISPEAAKYVRADGSLMTKVEQTFAGATVSGEPFSLPAGQVGVALGAEYRKEKSRDEADALTQAGLNLGNARPITEGEFNVKEVFGEVRAPLLKNLPFVKALDANAAVRFGKYSTVGNVTSWNAGLDWALNSMFRVRGTTAVSTRAPNIGELFQGGNQTFPTGIADPCKGVTATSVGAKDDLCRKDPGVMQNIATNGKFTVVQPDSQSISGYDFGSTSLKAEKGKSNTLGVIFSPKGIEYLKNFSFTADYFDIKIDDAISTPGRQLTLNQCYAGVAAYCKDVTRRPTALGALSAGSIALINQYNINAGSRATSGVDLTVSHAMKLADGQLNSRLAYTYLIKSSLTAKEGEAPDYSQGEVGASRNRWVLNVGYDRGAFAVQASVTYIGHAYLDDQSFSDTTDENDKVIRTARENQKMFGEIKAKVYTDMQMSYKLGKGFQLYGGINNLLDTAPPAIVSGLPGNVTGTETDAGTYDAIGRRYYLGMRYNF</sequence>
<dbReference type="Gene3D" id="2.170.130.10">
    <property type="entry name" value="TonB-dependent receptor, plug domain"/>
    <property type="match status" value="1"/>
</dbReference>
<proteinExistence type="inferred from homology"/>
<evidence type="ECO:0000256" key="13">
    <source>
        <dbReference type="RuleBase" id="RU003357"/>
    </source>
</evidence>
<name>A0A840L4S6_9BURK</name>
<keyword evidence="8 11" id="KW-0472">Membrane</keyword>
<dbReference type="PROSITE" id="PS52016">
    <property type="entry name" value="TONB_DEPENDENT_REC_3"/>
    <property type="match status" value="1"/>
</dbReference>
<keyword evidence="9 17" id="KW-0675">Receptor</keyword>
<evidence type="ECO:0000256" key="10">
    <source>
        <dbReference type="ARBA" id="ARBA00023237"/>
    </source>
</evidence>
<feature type="chain" id="PRO_5032590841" evidence="14">
    <location>
        <begin position="28"/>
        <end position="980"/>
    </location>
</feature>
<comment type="caution">
    <text evidence="17">The sequence shown here is derived from an EMBL/GenBank/DDBJ whole genome shotgun (WGS) entry which is preliminary data.</text>
</comment>
<dbReference type="PROSITE" id="PS01156">
    <property type="entry name" value="TONB_DEPENDENT_REC_2"/>
    <property type="match status" value="1"/>
</dbReference>
<dbReference type="InterPro" id="IPR036942">
    <property type="entry name" value="Beta-barrel_TonB_sf"/>
</dbReference>
<keyword evidence="4 11" id="KW-1134">Transmembrane beta strand</keyword>
<dbReference type="PANTHER" id="PTHR47234">
    <property type="match status" value="1"/>
</dbReference>
<evidence type="ECO:0000256" key="9">
    <source>
        <dbReference type="ARBA" id="ARBA00023170"/>
    </source>
</evidence>
<gene>
    <name evidence="17" type="ORF">HNP55_001296</name>
</gene>
<keyword evidence="5 11" id="KW-0812">Transmembrane</keyword>
<dbReference type="AlphaFoldDB" id="A0A840L4S6"/>
<dbReference type="InterPro" id="IPR000531">
    <property type="entry name" value="Beta-barrel_TonB"/>
</dbReference>
<comment type="similarity">
    <text evidence="2 11 13">Belongs to the TonB-dependent receptor family.</text>
</comment>
<evidence type="ECO:0000313" key="17">
    <source>
        <dbReference type="EMBL" id="MBB4842781.1"/>
    </source>
</evidence>
<evidence type="ECO:0000259" key="16">
    <source>
        <dbReference type="Pfam" id="PF07715"/>
    </source>
</evidence>
<protein>
    <submittedName>
        <fullName evidence="17">Outer membrane receptor protein involved in Fe transport</fullName>
    </submittedName>
</protein>
<keyword evidence="7 13" id="KW-0798">TonB box</keyword>
<dbReference type="GO" id="GO:0009279">
    <property type="term" value="C:cell outer membrane"/>
    <property type="evidence" value="ECO:0007669"/>
    <property type="project" value="UniProtKB-SubCell"/>
</dbReference>
<evidence type="ECO:0000256" key="11">
    <source>
        <dbReference type="PROSITE-ProRule" id="PRU01360"/>
    </source>
</evidence>
<evidence type="ECO:0000256" key="14">
    <source>
        <dbReference type="SAM" id="SignalP"/>
    </source>
</evidence>
<dbReference type="Proteomes" id="UP000562027">
    <property type="component" value="Unassembled WGS sequence"/>
</dbReference>
<evidence type="ECO:0000256" key="6">
    <source>
        <dbReference type="ARBA" id="ARBA00022729"/>
    </source>
</evidence>
<evidence type="ECO:0000256" key="8">
    <source>
        <dbReference type="ARBA" id="ARBA00023136"/>
    </source>
</evidence>
<dbReference type="InterPro" id="IPR039426">
    <property type="entry name" value="TonB-dep_rcpt-like"/>
</dbReference>
<dbReference type="Pfam" id="PF00593">
    <property type="entry name" value="TonB_dep_Rec_b-barrel"/>
    <property type="match status" value="1"/>
</dbReference>
<dbReference type="PANTHER" id="PTHR47234:SF2">
    <property type="entry name" value="TONB-DEPENDENT RECEPTOR"/>
    <property type="match status" value="1"/>
</dbReference>
<feature type="signal peptide" evidence="14">
    <location>
        <begin position="1"/>
        <end position="27"/>
    </location>
</feature>